<gene>
    <name evidence="4" type="ORF">ATEIFO6365_0002034500</name>
</gene>
<dbReference type="Gene3D" id="3.90.850.10">
    <property type="entry name" value="Fumarylacetoacetase-like, C-terminal domain"/>
    <property type="match status" value="1"/>
</dbReference>
<dbReference type="Pfam" id="PF01557">
    <property type="entry name" value="FAA_hydrolase"/>
    <property type="match status" value="1"/>
</dbReference>
<dbReference type="EMBL" id="BLJY01000002">
    <property type="protein sequence ID" value="GFF13235.1"/>
    <property type="molecule type" value="Genomic_DNA"/>
</dbReference>
<dbReference type="OrthoDB" id="411064at2759"/>
<sequence length="425" mass="46428">MGISTEPDNMVNGLAARTHPVWKRWVRFRAKDGNVHGGEPVDADIDVGLALENKTEVSVRLVAGASALDYDAPFTGEVAVIDELLSPVSPEEAGTVRCIGLNYKEHAAEMKMTLPDTPTVFLKANTCISSAAEPIVMPSAVDHDEIDYEVELAIIIGQRCKNVSVAKAMDYVLGYSVANDVTARKHQGKTSQWSYAKGMDGFCPLGPCIVSAERIPDPLVFQLRTSLNGKIMQKASADDMIFSIAEVVSYLSQGHTLLPGTVIITGTPCGIGVSQNPPVFLKPGDRLRISASHGIGTQICPIARDPSPSKSTKMPHHRRFYLYFGPFPQPLADERAYYAQALGMLETGAAVVRERLWLKDHDDHAVMLVEADQGPLDDCLMQMFDVAAAVLAEHLERVDRGEKADLSCQFWVPDNYLEAQVELEH</sequence>
<accession>A0A5M3YY07</accession>
<comment type="similarity">
    <text evidence="1">Belongs to the FAH family.</text>
</comment>
<dbReference type="PANTHER" id="PTHR11820:SF7">
    <property type="entry name" value="ACYLPYRUVASE FAHD1, MITOCHONDRIAL"/>
    <property type="match status" value="1"/>
</dbReference>
<evidence type="ECO:0000259" key="3">
    <source>
        <dbReference type="Pfam" id="PF01557"/>
    </source>
</evidence>
<organism evidence="4 5">
    <name type="scientific">Aspergillus terreus</name>
    <dbReference type="NCBI Taxonomy" id="33178"/>
    <lineage>
        <taxon>Eukaryota</taxon>
        <taxon>Fungi</taxon>
        <taxon>Dikarya</taxon>
        <taxon>Ascomycota</taxon>
        <taxon>Pezizomycotina</taxon>
        <taxon>Eurotiomycetes</taxon>
        <taxon>Eurotiomycetidae</taxon>
        <taxon>Eurotiales</taxon>
        <taxon>Aspergillaceae</taxon>
        <taxon>Aspergillus</taxon>
        <taxon>Aspergillus subgen. Circumdati</taxon>
    </lineage>
</organism>
<evidence type="ECO:0000313" key="5">
    <source>
        <dbReference type="Proteomes" id="UP000452235"/>
    </source>
</evidence>
<feature type="domain" description="Fumarylacetoacetase-like C-terminal" evidence="3">
    <location>
        <begin position="96"/>
        <end position="300"/>
    </location>
</feature>
<dbReference type="Proteomes" id="UP000452235">
    <property type="component" value="Unassembled WGS sequence"/>
</dbReference>
<dbReference type="PANTHER" id="PTHR11820">
    <property type="entry name" value="ACYLPYRUVASE"/>
    <property type="match status" value="1"/>
</dbReference>
<evidence type="ECO:0000256" key="1">
    <source>
        <dbReference type="ARBA" id="ARBA00010211"/>
    </source>
</evidence>
<evidence type="ECO:0000256" key="2">
    <source>
        <dbReference type="ARBA" id="ARBA00022723"/>
    </source>
</evidence>
<keyword evidence="2" id="KW-0479">Metal-binding</keyword>
<dbReference type="InterPro" id="IPR036663">
    <property type="entry name" value="Fumarylacetoacetase_C_sf"/>
</dbReference>
<keyword evidence="5" id="KW-1185">Reference proteome</keyword>
<dbReference type="GO" id="GO:0018773">
    <property type="term" value="F:acetylpyruvate hydrolase activity"/>
    <property type="evidence" value="ECO:0007669"/>
    <property type="project" value="TreeGrafter"/>
</dbReference>
<dbReference type="VEuPathDB" id="FungiDB:ATEG_02248"/>
<comment type="caution">
    <text evidence="4">The sequence shown here is derived from an EMBL/GenBank/DDBJ whole genome shotgun (WGS) entry which is preliminary data.</text>
</comment>
<reference evidence="4 5" key="1">
    <citation type="submission" date="2020-01" db="EMBL/GenBank/DDBJ databases">
        <title>Aspergillus terreus IFO 6365 whole genome shotgun sequence.</title>
        <authorList>
            <person name="Kanamasa S."/>
            <person name="Takahashi H."/>
        </authorList>
    </citation>
    <scope>NUCLEOTIDE SEQUENCE [LARGE SCALE GENOMIC DNA]</scope>
    <source>
        <strain evidence="4 5">IFO 6365</strain>
    </source>
</reference>
<dbReference type="InterPro" id="IPR011234">
    <property type="entry name" value="Fumarylacetoacetase-like_C"/>
</dbReference>
<name>A0A5M3YY07_ASPTE</name>
<dbReference type="SUPFAM" id="SSF56529">
    <property type="entry name" value="FAH"/>
    <property type="match status" value="1"/>
</dbReference>
<dbReference type="FunFam" id="3.90.850.10:FF:000002">
    <property type="entry name" value="2-hydroxyhepta-2,4-diene-1,7-dioate isomerase"/>
    <property type="match status" value="1"/>
</dbReference>
<evidence type="ECO:0000313" key="4">
    <source>
        <dbReference type="EMBL" id="GFF13235.1"/>
    </source>
</evidence>
<dbReference type="AlphaFoldDB" id="A0A5M3YY07"/>
<protein>
    <submittedName>
        <fullName evidence="4">Fumarylacetoacetase, C-terminal-like protein</fullName>
    </submittedName>
</protein>
<dbReference type="GO" id="GO:0050163">
    <property type="term" value="F:oxaloacetate tautomerase activity"/>
    <property type="evidence" value="ECO:0007669"/>
    <property type="project" value="UniProtKB-ARBA"/>
</dbReference>
<dbReference type="GO" id="GO:0046872">
    <property type="term" value="F:metal ion binding"/>
    <property type="evidence" value="ECO:0007669"/>
    <property type="project" value="UniProtKB-KW"/>
</dbReference>
<proteinExistence type="inferred from homology"/>
<dbReference type="GO" id="GO:0006107">
    <property type="term" value="P:oxaloacetate metabolic process"/>
    <property type="evidence" value="ECO:0007669"/>
    <property type="project" value="UniProtKB-ARBA"/>
</dbReference>